<evidence type="ECO:0000313" key="5">
    <source>
        <dbReference type="Proteomes" id="UP000093391"/>
    </source>
</evidence>
<dbReference type="InterPro" id="IPR006385">
    <property type="entry name" value="HAD_hydro_SerB1"/>
</dbReference>
<dbReference type="GO" id="GO:0016787">
    <property type="term" value="F:hydrolase activity"/>
    <property type="evidence" value="ECO:0007669"/>
    <property type="project" value="UniProtKB-KW"/>
</dbReference>
<organism evidence="4 5">
    <name type="scientific">Acinetobacter larvae</name>
    <dbReference type="NCBI Taxonomy" id="1789224"/>
    <lineage>
        <taxon>Bacteria</taxon>
        <taxon>Pseudomonadati</taxon>
        <taxon>Pseudomonadota</taxon>
        <taxon>Gammaproteobacteria</taxon>
        <taxon>Moraxellales</taxon>
        <taxon>Moraxellaceae</taxon>
        <taxon>Acinetobacter</taxon>
    </lineage>
</organism>
<dbReference type="InterPro" id="IPR050582">
    <property type="entry name" value="HAD-like_SerB"/>
</dbReference>
<keyword evidence="5" id="KW-1185">Reference proteome</keyword>
<dbReference type="PANTHER" id="PTHR43344">
    <property type="entry name" value="PHOSPHOSERINE PHOSPHATASE"/>
    <property type="match status" value="1"/>
</dbReference>
<dbReference type="PANTHER" id="PTHR43344:SF13">
    <property type="entry name" value="PHOSPHATASE RV3661-RELATED"/>
    <property type="match status" value="1"/>
</dbReference>
<evidence type="ECO:0000313" key="4">
    <source>
        <dbReference type="EMBL" id="AOA59332.1"/>
    </source>
</evidence>
<dbReference type="InterPro" id="IPR023214">
    <property type="entry name" value="HAD_sf"/>
</dbReference>
<sequence length="222" mass="25102">MKLALFDLDHTLLNTDSDHSWGEFLIHEGLVDETRHRQINDQFYNDYKAGCLDPIAYNQFVFEFLTQNDMADLIQLHQKFMQQVIKPQMRPQAFVAIAEHRAAGHELVGITATSDFITAPIFAAFGITEVIATRAEIKNGQYTGQVAGVPCYQAGKITRLEQWLADRHIEESWAYSDSINDQFLLEYVDHAIVVSPDTALAALAQQRQWPIVDWSIGGSSEC</sequence>
<dbReference type="Proteomes" id="UP000093391">
    <property type="component" value="Chromosome"/>
</dbReference>
<protein>
    <submittedName>
        <fullName evidence="4">Haloacid dehalogenase</fullName>
    </submittedName>
</protein>
<dbReference type="NCBIfam" id="TIGR01490">
    <property type="entry name" value="HAD-SF-IB-hyp1"/>
    <property type="match status" value="1"/>
</dbReference>
<dbReference type="AlphaFoldDB" id="A0A1B2M2B9"/>
<keyword evidence="3" id="KW-0460">Magnesium</keyword>
<gene>
    <name evidence="4" type="ORF">BFG52_13845</name>
</gene>
<dbReference type="GO" id="GO:0046872">
    <property type="term" value="F:metal ion binding"/>
    <property type="evidence" value="ECO:0007669"/>
    <property type="project" value="UniProtKB-KW"/>
</dbReference>
<dbReference type="CDD" id="cd02612">
    <property type="entry name" value="HAD_PGPPase"/>
    <property type="match status" value="1"/>
</dbReference>
<dbReference type="Gene3D" id="1.20.1440.100">
    <property type="entry name" value="SG protein - dephosphorylation function"/>
    <property type="match status" value="1"/>
</dbReference>
<dbReference type="STRING" id="1789224.BFG52_13845"/>
<accession>A0A1B2M2B9</accession>
<keyword evidence="1" id="KW-0479">Metal-binding</keyword>
<dbReference type="SUPFAM" id="SSF56784">
    <property type="entry name" value="HAD-like"/>
    <property type="match status" value="1"/>
</dbReference>
<dbReference type="EMBL" id="CP016895">
    <property type="protein sequence ID" value="AOA59332.1"/>
    <property type="molecule type" value="Genomic_DNA"/>
</dbReference>
<evidence type="ECO:0000256" key="3">
    <source>
        <dbReference type="ARBA" id="ARBA00022842"/>
    </source>
</evidence>
<dbReference type="OrthoDB" id="9784466at2"/>
<reference evidence="4 5" key="1">
    <citation type="submission" date="2016-08" db="EMBL/GenBank/DDBJ databases">
        <authorList>
            <person name="Seilhamer J.J."/>
        </authorList>
    </citation>
    <scope>NUCLEOTIDE SEQUENCE [LARGE SCALE GENOMIC DNA]</scope>
    <source>
        <strain evidence="4 5">BRTC-1</strain>
    </source>
</reference>
<evidence type="ECO:0000256" key="2">
    <source>
        <dbReference type="ARBA" id="ARBA00022801"/>
    </source>
</evidence>
<dbReference type="Gene3D" id="3.40.50.1000">
    <property type="entry name" value="HAD superfamily/HAD-like"/>
    <property type="match status" value="1"/>
</dbReference>
<dbReference type="KEGG" id="ala:BFG52_13845"/>
<name>A0A1B2M2B9_9GAMM</name>
<dbReference type="NCBIfam" id="TIGR01488">
    <property type="entry name" value="HAD-SF-IB"/>
    <property type="match status" value="1"/>
</dbReference>
<dbReference type="Pfam" id="PF12710">
    <property type="entry name" value="HAD"/>
    <property type="match status" value="1"/>
</dbReference>
<dbReference type="InterPro" id="IPR036412">
    <property type="entry name" value="HAD-like_sf"/>
</dbReference>
<proteinExistence type="predicted"/>
<evidence type="ECO:0000256" key="1">
    <source>
        <dbReference type="ARBA" id="ARBA00022723"/>
    </source>
</evidence>
<dbReference type="RefSeq" id="WP_067557480.1">
    <property type="nucleotide sequence ID" value="NZ_CP016895.1"/>
</dbReference>
<keyword evidence="2" id="KW-0378">Hydrolase</keyword>